<dbReference type="Proteomes" id="UP000176420">
    <property type="component" value="Unassembled WGS sequence"/>
</dbReference>
<evidence type="ECO:0000313" key="3">
    <source>
        <dbReference type="Proteomes" id="UP000176420"/>
    </source>
</evidence>
<evidence type="ECO:0000256" key="1">
    <source>
        <dbReference type="SAM" id="SignalP"/>
    </source>
</evidence>
<organism evidence="2 3">
    <name type="scientific">Candidatus Kerfeldbacteria bacterium RIFOXYB2_FULL_38_14</name>
    <dbReference type="NCBI Taxonomy" id="1798547"/>
    <lineage>
        <taxon>Bacteria</taxon>
        <taxon>Candidatus Kerfeldiibacteriota</taxon>
    </lineage>
</organism>
<feature type="chain" id="PRO_5009582068" description="Bacterial Ig domain-containing protein" evidence="1">
    <location>
        <begin position="31"/>
        <end position="237"/>
    </location>
</feature>
<dbReference type="AlphaFoldDB" id="A0A1G2BEY9"/>
<comment type="caution">
    <text evidence="2">The sequence shown here is derived from an EMBL/GenBank/DDBJ whole genome shotgun (WGS) entry which is preliminary data.</text>
</comment>
<protein>
    <recommendedName>
        <fullName evidence="4">Bacterial Ig domain-containing protein</fullName>
    </recommendedName>
</protein>
<evidence type="ECO:0008006" key="4">
    <source>
        <dbReference type="Google" id="ProtNLM"/>
    </source>
</evidence>
<accession>A0A1G2BEY9</accession>
<evidence type="ECO:0000313" key="2">
    <source>
        <dbReference type="EMBL" id="OGY87724.1"/>
    </source>
</evidence>
<keyword evidence="1" id="KW-0732">Signal</keyword>
<name>A0A1G2BEY9_9BACT</name>
<feature type="signal peptide" evidence="1">
    <location>
        <begin position="1"/>
        <end position="30"/>
    </location>
</feature>
<reference evidence="2 3" key="1">
    <citation type="journal article" date="2016" name="Nat. Commun.">
        <title>Thousands of microbial genomes shed light on interconnected biogeochemical processes in an aquifer system.</title>
        <authorList>
            <person name="Anantharaman K."/>
            <person name="Brown C.T."/>
            <person name="Hug L.A."/>
            <person name="Sharon I."/>
            <person name="Castelle C.J."/>
            <person name="Probst A.J."/>
            <person name="Thomas B.C."/>
            <person name="Singh A."/>
            <person name="Wilkins M.J."/>
            <person name="Karaoz U."/>
            <person name="Brodie E.L."/>
            <person name="Williams K.H."/>
            <person name="Hubbard S.S."/>
            <person name="Banfield J.F."/>
        </authorList>
    </citation>
    <scope>NUCLEOTIDE SEQUENCE [LARGE SCALE GENOMIC DNA]</scope>
</reference>
<sequence>MIMKKWRIKLSLVLALTLGFWLSSTATSLAKSSDVPTYTLKTPVLTTPQDGDTITKPYIHFTGTGNADQNVVVRINNRQARTVATTDSKGKFDFYTKIQGAKNKKLEVLLYTQDKSNDLISPTVTVDLTLGKQMNWRNVRGYLDDYCNDYKKIPGFTVKTWVIKYVEKKDGAKKKVKVFQTGSVQTDANGWFETSVPRTSAFLQATKKGYTTVNYSFDAKTTDGPGVYYTCGIGKKK</sequence>
<gene>
    <name evidence="2" type="ORF">A2319_04745</name>
</gene>
<dbReference type="EMBL" id="MHKI01000006">
    <property type="protein sequence ID" value="OGY87724.1"/>
    <property type="molecule type" value="Genomic_DNA"/>
</dbReference>
<proteinExistence type="predicted"/>